<dbReference type="EMBL" id="LUKE01000001">
    <property type="protein sequence ID" value="KYG65751.1"/>
    <property type="molecule type" value="Genomic_DNA"/>
</dbReference>
<name>A0A150WMN4_BDEBC</name>
<organism evidence="1 2">
    <name type="scientific">Bdellovibrio bacteriovorus</name>
    <dbReference type="NCBI Taxonomy" id="959"/>
    <lineage>
        <taxon>Bacteria</taxon>
        <taxon>Pseudomonadati</taxon>
        <taxon>Bdellovibrionota</taxon>
        <taxon>Bdellovibrionia</taxon>
        <taxon>Bdellovibrionales</taxon>
        <taxon>Pseudobdellovibrionaceae</taxon>
        <taxon>Bdellovibrio</taxon>
    </lineage>
</organism>
<proteinExistence type="predicted"/>
<dbReference type="AlphaFoldDB" id="A0A150WMN4"/>
<gene>
    <name evidence="1" type="ORF">AZI86_01355</name>
</gene>
<dbReference type="Proteomes" id="UP000075320">
    <property type="component" value="Unassembled WGS sequence"/>
</dbReference>
<dbReference type="OrthoDB" id="9342866at2"/>
<keyword evidence="2" id="KW-1185">Reference proteome</keyword>
<evidence type="ECO:0000313" key="2">
    <source>
        <dbReference type="Proteomes" id="UP000075320"/>
    </source>
</evidence>
<dbReference type="RefSeq" id="WP_061833295.1">
    <property type="nucleotide sequence ID" value="NZ_LUKE01000001.1"/>
</dbReference>
<sequence>MKKQGLFLALFLVAGFFVWNFFFPLTQPNQDKRNPASTNAGYCIALRGNGEAQPAHWGALARSVEQLGLPNAMAGGSSATISMFLLESMASHPMVRGQNIQVQKERASLLLKSMVGFFGEVQRTDSWNDFKTLFGMAKNLKEGDVLNNALSLVSAKQFQQARSVINHAVQLGLFDVNSLRPLFIALQKNDVKTSQFYIRELMDSVQTFGSFNAQSPNLFFRAGIVNFDQAAKTFGSIAGFYALNSGSGAQVKNWQKFFDSCQKDSMGLSWTQIVQKNPKCAAHFSELFREEFSRGPKEGYEEQRIGSQFQVYPTTAILTGVAVSEFREAQLDYHRQLSPQFGAKFYVTNPDDVRFGYWGDAEDLQGIEDALNMNDEKSRRFVSLGSTTWRQVLALSPAEPGLSPLREFTTEAGKEFVSAGGWSDLHPVQVLKAAGCQNVLYITRQGAESVFAQGIAKRLFGFDRDWSEINNKEDSRDQTSLWSYLYNLGNPHSSISQALNSAGAVMCTNWNEFPVQTKFMELVEDSYRASYWLNPQEKSGMFSKLQPSLNEKRMGCAL</sequence>
<reference evidence="1 2" key="1">
    <citation type="submission" date="2016-03" db="EMBL/GenBank/DDBJ databases">
        <authorList>
            <person name="Ploux O."/>
        </authorList>
    </citation>
    <scope>NUCLEOTIDE SEQUENCE [LARGE SCALE GENOMIC DNA]</scope>
    <source>
        <strain evidence="1 2">R0</strain>
    </source>
</reference>
<comment type="caution">
    <text evidence="1">The sequence shown here is derived from an EMBL/GenBank/DDBJ whole genome shotgun (WGS) entry which is preliminary data.</text>
</comment>
<evidence type="ECO:0000313" key="1">
    <source>
        <dbReference type="EMBL" id="KYG65751.1"/>
    </source>
</evidence>
<accession>A0A150WMN4</accession>
<protein>
    <submittedName>
        <fullName evidence="1">Uncharacterized protein</fullName>
    </submittedName>
</protein>